<name>A0A2U2PIB9_9SPHI</name>
<dbReference type="PROSITE" id="PS51257">
    <property type="entry name" value="PROKAR_LIPOPROTEIN"/>
    <property type="match status" value="1"/>
</dbReference>
<evidence type="ECO:0000256" key="2">
    <source>
        <dbReference type="ARBA" id="ARBA00023054"/>
    </source>
</evidence>
<evidence type="ECO:0000313" key="4">
    <source>
        <dbReference type="Proteomes" id="UP000245647"/>
    </source>
</evidence>
<sequence>MNRYKSSMLSIGIALLVSCHQESEYDASGTFEAEETIISAEASGALKLFSLEEGQSLNAGDNIGYIDTLQLYLRKKQLRSQILSTLAQMPDTHAQLAALQSQLQTALREQRRFTKLVEADAATRKQLDDVSAQVDLLKKQISAQRSSLDITTTSIQRQTSPLEIQVEQIDDQIKKSIIINPVSGTVLTKYAEKSEVVSVGKPLYKIADVSALTLRAYITGDQLPHIRLHQKVKVLTDKTADTYQQHEGIVSWISDKAEFTPKTIQTKDERANLVYAVKIRVRNDGYLKIGMYGEVKFL</sequence>
<dbReference type="Gene3D" id="2.40.30.170">
    <property type="match status" value="1"/>
</dbReference>
<comment type="subcellular location">
    <subcellularLocation>
        <location evidence="1">Cell envelope</location>
    </subcellularLocation>
</comment>
<dbReference type="PANTHER" id="PTHR32347:SF23">
    <property type="entry name" value="BLL5650 PROTEIN"/>
    <property type="match status" value="1"/>
</dbReference>
<dbReference type="GO" id="GO:0030313">
    <property type="term" value="C:cell envelope"/>
    <property type="evidence" value="ECO:0007669"/>
    <property type="project" value="UniProtKB-SubCell"/>
</dbReference>
<proteinExistence type="predicted"/>
<comment type="caution">
    <text evidence="3">The sequence shown here is derived from an EMBL/GenBank/DDBJ whole genome shotgun (WGS) entry which is preliminary data.</text>
</comment>
<keyword evidence="4" id="KW-1185">Reference proteome</keyword>
<dbReference type="PANTHER" id="PTHR32347">
    <property type="entry name" value="EFFLUX SYSTEM COMPONENT YKNX-RELATED"/>
    <property type="match status" value="1"/>
</dbReference>
<dbReference type="SUPFAM" id="SSF111369">
    <property type="entry name" value="HlyD-like secretion proteins"/>
    <property type="match status" value="1"/>
</dbReference>
<dbReference type="OrthoDB" id="9778236at2"/>
<organism evidence="3 4">
    <name type="scientific">Pararcticibacter amylolyticus</name>
    <dbReference type="NCBI Taxonomy" id="2173175"/>
    <lineage>
        <taxon>Bacteria</taxon>
        <taxon>Pseudomonadati</taxon>
        <taxon>Bacteroidota</taxon>
        <taxon>Sphingobacteriia</taxon>
        <taxon>Sphingobacteriales</taxon>
        <taxon>Sphingobacteriaceae</taxon>
        <taxon>Pararcticibacter</taxon>
    </lineage>
</organism>
<gene>
    <name evidence="3" type="ORF">DDR33_10655</name>
</gene>
<dbReference type="AlphaFoldDB" id="A0A2U2PIB9"/>
<dbReference type="InterPro" id="IPR050465">
    <property type="entry name" value="UPF0194_transport"/>
</dbReference>
<evidence type="ECO:0000313" key="3">
    <source>
        <dbReference type="EMBL" id="PWG80899.1"/>
    </source>
</evidence>
<protein>
    <submittedName>
        <fullName evidence="3">HlyD family secretion protein</fullName>
    </submittedName>
</protein>
<dbReference type="RefSeq" id="WP_109415754.1">
    <property type="nucleotide sequence ID" value="NZ_QEAS01000007.1"/>
</dbReference>
<reference evidence="3 4" key="1">
    <citation type="submission" date="2018-04" db="EMBL/GenBank/DDBJ databases">
        <title>Pedobacter chongqingensis sp. nov., isolated from a rottenly hemp rope.</title>
        <authorList>
            <person name="Cai Y."/>
        </authorList>
    </citation>
    <scope>NUCLEOTIDE SEQUENCE [LARGE SCALE GENOMIC DNA]</scope>
    <source>
        <strain evidence="3 4">FJ4-8</strain>
    </source>
</reference>
<dbReference type="Gene3D" id="2.40.50.100">
    <property type="match status" value="1"/>
</dbReference>
<dbReference type="Proteomes" id="UP000245647">
    <property type="component" value="Unassembled WGS sequence"/>
</dbReference>
<accession>A0A2U2PIB9</accession>
<evidence type="ECO:0000256" key="1">
    <source>
        <dbReference type="ARBA" id="ARBA00004196"/>
    </source>
</evidence>
<keyword evidence="2" id="KW-0175">Coiled coil</keyword>
<dbReference type="EMBL" id="QEAS01000007">
    <property type="protein sequence ID" value="PWG80899.1"/>
    <property type="molecule type" value="Genomic_DNA"/>
</dbReference>